<dbReference type="GO" id="GO:0016020">
    <property type="term" value="C:membrane"/>
    <property type="evidence" value="ECO:0007669"/>
    <property type="project" value="UniProtKB-SubCell"/>
</dbReference>
<feature type="transmembrane region" description="Helical" evidence="5">
    <location>
        <begin position="58"/>
        <end position="79"/>
    </location>
</feature>
<evidence type="ECO:0000259" key="6">
    <source>
        <dbReference type="Pfam" id="PF07291"/>
    </source>
</evidence>
<protein>
    <submittedName>
        <fullName evidence="7">Methylamine utilisation protein MauE</fullName>
    </submittedName>
</protein>
<keyword evidence="8" id="KW-1185">Reference proteome</keyword>
<feature type="transmembrane region" description="Helical" evidence="5">
    <location>
        <begin position="128"/>
        <end position="146"/>
    </location>
</feature>
<feature type="transmembrane region" description="Helical" evidence="5">
    <location>
        <begin position="86"/>
        <end position="108"/>
    </location>
</feature>
<feature type="transmembrane region" description="Helical" evidence="5">
    <location>
        <begin position="20"/>
        <end position="38"/>
    </location>
</feature>
<organism evidence="7 8">
    <name type="scientific">Dyadobacter koreensis</name>
    <dbReference type="NCBI Taxonomy" id="408657"/>
    <lineage>
        <taxon>Bacteria</taxon>
        <taxon>Pseudomonadati</taxon>
        <taxon>Bacteroidota</taxon>
        <taxon>Cytophagia</taxon>
        <taxon>Cytophagales</taxon>
        <taxon>Spirosomataceae</taxon>
        <taxon>Dyadobacter</taxon>
    </lineage>
</organism>
<dbReference type="Pfam" id="PF07291">
    <property type="entry name" value="MauE"/>
    <property type="match status" value="1"/>
</dbReference>
<accession>A0A1H6QCH6</accession>
<dbReference type="AlphaFoldDB" id="A0A1H6QCH6"/>
<proteinExistence type="predicted"/>
<evidence type="ECO:0000256" key="5">
    <source>
        <dbReference type="SAM" id="Phobius"/>
    </source>
</evidence>
<dbReference type="STRING" id="408657.SAMN04487995_0366"/>
<evidence type="ECO:0000256" key="3">
    <source>
        <dbReference type="ARBA" id="ARBA00022989"/>
    </source>
</evidence>
<evidence type="ECO:0000256" key="2">
    <source>
        <dbReference type="ARBA" id="ARBA00022692"/>
    </source>
</evidence>
<keyword evidence="3 5" id="KW-1133">Transmembrane helix</keyword>
<dbReference type="GO" id="GO:0030416">
    <property type="term" value="P:methylamine metabolic process"/>
    <property type="evidence" value="ECO:0007669"/>
    <property type="project" value="InterPro"/>
</dbReference>
<dbReference type="EMBL" id="FNXY01000001">
    <property type="protein sequence ID" value="SEI39556.1"/>
    <property type="molecule type" value="Genomic_DNA"/>
</dbReference>
<gene>
    <name evidence="7" type="ORF">SAMN04487995_0366</name>
</gene>
<sequence length="172" mass="19388">MHILRALSTEKLSKKTRTTLVNTVSFLLVLLFVYAAASKLLDMEKFYVQTRQSALLSSYAQLVIYVIPLTELVIVVLLSMASTQRIGLFFSSVLLNLFSGYIYVLLSFSPNVPCSCGGILENMSWQQHLYFNLVFAGLALVALWLYPARQQTDAIRYSNAHGIRANRKPETE</sequence>
<dbReference type="RefSeq" id="WP_177196931.1">
    <property type="nucleotide sequence ID" value="NZ_FNXY01000001.1"/>
</dbReference>
<name>A0A1H6QCH6_9BACT</name>
<dbReference type="UniPathway" id="UPA00895"/>
<dbReference type="InterPro" id="IPR009908">
    <property type="entry name" value="Methylamine_util_MauE"/>
</dbReference>
<feature type="domain" description="Methylamine utilisation protein MauE" evidence="6">
    <location>
        <begin position="19"/>
        <end position="145"/>
    </location>
</feature>
<dbReference type="Proteomes" id="UP000199532">
    <property type="component" value="Unassembled WGS sequence"/>
</dbReference>
<keyword evidence="4 5" id="KW-0472">Membrane</keyword>
<keyword evidence="2 5" id="KW-0812">Transmembrane</keyword>
<evidence type="ECO:0000313" key="8">
    <source>
        <dbReference type="Proteomes" id="UP000199532"/>
    </source>
</evidence>
<comment type="subcellular location">
    <subcellularLocation>
        <location evidence="1">Membrane</location>
        <topology evidence="1">Multi-pass membrane protein</topology>
    </subcellularLocation>
</comment>
<evidence type="ECO:0000256" key="4">
    <source>
        <dbReference type="ARBA" id="ARBA00023136"/>
    </source>
</evidence>
<reference evidence="7 8" key="1">
    <citation type="submission" date="2016-10" db="EMBL/GenBank/DDBJ databases">
        <authorList>
            <person name="de Groot N.N."/>
        </authorList>
    </citation>
    <scope>NUCLEOTIDE SEQUENCE [LARGE SCALE GENOMIC DNA]</scope>
    <source>
        <strain evidence="7 8">DSM 19938</strain>
    </source>
</reference>
<evidence type="ECO:0000256" key="1">
    <source>
        <dbReference type="ARBA" id="ARBA00004141"/>
    </source>
</evidence>
<evidence type="ECO:0000313" key="7">
    <source>
        <dbReference type="EMBL" id="SEI39556.1"/>
    </source>
</evidence>